<reference evidence="2 3" key="1">
    <citation type="submission" date="2016-11" db="EMBL/GenBank/DDBJ databases">
        <authorList>
            <person name="Kadnikov V."/>
            <person name="Nazina T."/>
        </authorList>
    </citation>
    <scope>NUCLEOTIDE SEQUENCE [LARGE SCALE GENOMIC DNA]</scope>
    <source>
        <strain evidence="2 3">1017</strain>
    </source>
</reference>
<dbReference type="InterPro" id="IPR009620">
    <property type="entry name" value="UPF0236"/>
</dbReference>
<organism evidence="2 3">
    <name type="scientific">Geobacillus proteiniphilus</name>
    <dbReference type="NCBI Taxonomy" id="860353"/>
    <lineage>
        <taxon>Bacteria</taxon>
        <taxon>Bacillati</taxon>
        <taxon>Bacillota</taxon>
        <taxon>Bacilli</taxon>
        <taxon>Bacillales</taxon>
        <taxon>Anoxybacillaceae</taxon>
        <taxon>Geobacillus</taxon>
    </lineage>
</organism>
<comment type="caution">
    <text evidence="2">The sequence shown here is derived from an EMBL/GenBank/DDBJ whole genome shotgun (WGS) entry which is preliminary data.</text>
</comment>
<dbReference type="EMBL" id="MQMG01000096">
    <property type="protein sequence ID" value="OKO87675.1"/>
    <property type="molecule type" value="Genomic_DNA"/>
</dbReference>
<proteinExistence type="inferred from homology"/>
<evidence type="ECO:0000313" key="2">
    <source>
        <dbReference type="EMBL" id="OKO87675.1"/>
    </source>
</evidence>
<dbReference type="AlphaFoldDB" id="A0A1Q5SIJ3"/>
<evidence type="ECO:0000256" key="1">
    <source>
        <dbReference type="ARBA" id="ARBA00006539"/>
    </source>
</evidence>
<reference evidence="3" key="2">
    <citation type="submission" date="2017-01" db="EMBL/GenBank/DDBJ databases">
        <title>Genome sequencing and annotation of Geobacillus sp. 1017, a Hydrocarbon-Oxidizing Thermophilic Bacterium Isolated from a Heavy Oil Reservoir (China).</title>
        <authorList>
            <person name="Kadnikov V.V."/>
            <person name="Mardanov A.V."/>
            <person name="Poltaraus A.B."/>
            <person name="Sokolova D.S."/>
            <person name="Semenova E.M."/>
            <person name="Ravin N.V."/>
            <person name="Tourova T.P."/>
            <person name="Nazina T.N."/>
        </authorList>
    </citation>
    <scope>NUCLEOTIDE SEQUENCE [LARGE SCALE GENOMIC DNA]</scope>
    <source>
        <strain evidence="3">1017</strain>
    </source>
</reference>
<protein>
    <recommendedName>
        <fullName evidence="4">Mobile element protein</fullName>
    </recommendedName>
</protein>
<gene>
    <name evidence="2" type="ORF">BRO54_3824</name>
</gene>
<evidence type="ECO:0000313" key="3">
    <source>
        <dbReference type="Proteomes" id="UP000186030"/>
    </source>
</evidence>
<evidence type="ECO:0008006" key="4">
    <source>
        <dbReference type="Google" id="ProtNLM"/>
    </source>
</evidence>
<dbReference type="Pfam" id="PF06782">
    <property type="entry name" value="UPF0236"/>
    <property type="match status" value="1"/>
</dbReference>
<comment type="similarity">
    <text evidence="1">Belongs to the UPF0236 family.</text>
</comment>
<accession>A0A1Q5SIJ3</accession>
<dbReference type="Proteomes" id="UP000186030">
    <property type="component" value="Unassembled WGS sequence"/>
</dbReference>
<sequence length="328" mass="37660">MGYAVLSHEAIRQLVLEAPVSLHHPVSKRHGRVLFVEADGLFISRQGKGKRAKEEKILAVHGGWRRNGSQLELVNRRHYLHEGTGDVWERFEEWLMKEYAYDPCRDLLVINGDAASWITASREYFGKRACFQLDRFHVARELRQCLSGHPRWREVRKKLAKQDEEGLLVELNSAVGTLEDEAKEKQMAAMIRRIESMPGCIRDYREWLSEQGVETTGMRPMGHAESVMSRFAHRVKSRRSWKDQGLRAFLRAMAARIDGIGWRKGRWEEQEPQSAVSASTKSKRIEQAKRKAGQLWADVVRQNIPCLQQSSGTPIHQALSALRDGGWV</sequence>
<dbReference type="NCBIfam" id="NF033529">
    <property type="entry name" value="transpos_ISLre2"/>
    <property type="match status" value="1"/>
</dbReference>
<name>A0A1Q5SIJ3_9BACL</name>